<dbReference type="EMBL" id="JRZE01000006">
    <property type="protein sequence ID" value="KHF42888.1"/>
    <property type="molecule type" value="Genomic_DNA"/>
</dbReference>
<reference evidence="1 2" key="1">
    <citation type="submission" date="2014-10" db="EMBL/GenBank/DDBJ databases">
        <title>Genome sequence of Micropolyspora internatus JCM3315.</title>
        <authorList>
            <person name="Shin S.-K."/>
            <person name="Yi H."/>
        </authorList>
    </citation>
    <scope>NUCLEOTIDE SEQUENCE [LARGE SCALE GENOMIC DNA]</scope>
    <source>
        <strain evidence="1 2">JCM 3315</strain>
    </source>
</reference>
<proteinExistence type="predicted"/>
<dbReference type="Pfam" id="PF14350">
    <property type="entry name" value="Beta_protein"/>
    <property type="match status" value="1"/>
</dbReference>
<dbReference type="InterPro" id="IPR025683">
    <property type="entry name" value="Protein_beta"/>
</dbReference>
<comment type="caution">
    <text evidence="1">The sequence shown here is derived from an EMBL/GenBank/DDBJ whole genome shotgun (WGS) entry which is preliminary data.</text>
</comment>
<evidence type="ECO:0000313" key="2">
    <source>
        <dbReference type="Proteomes" id="UP000030848"/>
    </source>
</evidence>
<dbReference type="Proteomes" id="UP000030848">
    <property type="component" value="Unassembled WGS sequence"/>
</dbReference>
<name>A0A837D7T5_9PSEU</name>
<gene>
    <name evidence="1" type="ORF">MINT15_30900</name>
</gene>
<organism evidence="1 2">
    <name type="scientific">Saccharomonospora viridis</name>
    <dbReference type="NCBI Taxonomy" id="1852"/>
    <lineage>
        <taxon>Bacteria</taxon>
        <taxon>Bacillati</taxon>
        <taxon>Actinomycetota</taxon>
        <taxon>Actinomycetes</taxon>
        <taxon>Pseudonocardiales</taxon>
        <taxon>Pseudonocardiaceae</taxon>
        <taxon>Saccharomonospora</taxon>
    </lineage>
</organism>
<accession>A0A837D7T5</accession>
<dbReference type="AlphaFoldDB" id="A0A837D7T5"/>
<evidence type="ECO:0000313" key="1">
    <source>
        <dbReference type="EMBL" id="KHF42888.1"/>
    </source>
</evidence>
<protein>
    <recommendedName>
        <fullName evidence="3">Beta protein</fullName>
    </recommendedName>
</protein>
<evidence type="ECO:0008006" key="3">
    <source>
        <dbReference type="Google" id="ProtNLM"/>
    </source>
</evidence>
<dbReference type="RefSeq" id="WP_037311850.1">
    <property type="nucleotide sequence ID" value="NZ_FOWS01000001.1"/>
</dbReference>
<sequence>MSAAQRTPLLAVKSKEGELQALLNTTEVNDRVQVMVELLDSVDSGGLVIKKVVDFCVESASRGRPVWVDTTWLTRASDLGASPRAVLERLEHEIEESLGLFSICSEQPCLIPVVPLNTDDEGLRAIRMFLEHRRRPVVVRCRQTSLPTTELLRTLDRIATALRLGTDELHLVFDEGYVRKLETHRVDALVDNITGLANRNEYASVAVLAGSTPRKRGGYETHLRRRVEVELWKAVREASGERIRYGDYGVVHPDPQKSSKGGRIPNPYIYYTVPGATLYIARKNPERKGNSVPPGSTERYFLKVADELVHRPEFAGADFSWGDRNLYTCRKRPNPQVGSASRWIAFATSHHAAHVSRSLDTP</sequence>